<dbReference type="InterPro" id="IPR043831">
    <property type="entry name" value="DUF5808"/>
</dbReference>
<evidence type="ECO:0000313" key="4">
    <source>
        <dbReference type="EMBL" id="MBP2032157.1"/>
    </source>
</evidence>
<feature type="domain" description="DUF1648" evidence="2">
    <location>
        <begin position="148"/>
        <end position="193"/>
    </location>
</feature>
<feature type="transmembrane region" description="Helical" evidence="1">
    <location>
        <begin position="82"/>
        <end position="101"/>
    </location>
</feature>
<dbReference type="InterPro" id="IPR014574">
    <property type="entry name" value="UCP032908"/>
</dbReference>
<sequence length="377" mass="43550">MNENLFMSIYLFFIFIVMLIMGIFTPKFTRKEIKFGIRIPENEVNSSEIKDIEKKFITNNLIIGIPVIVIFSILNYMFPNVIMILFTTFAFIFVMFLVYMISNKAVKKLKIEKGWLKGNKQSVIIDTNFSKEKNKNLVTPWIFLISVIIIIINIVLSYKYYNLLPNKVPTHWDLSGNITGYQIKSKMLIWEMPGTEIFTTILFFIVYKSIGWSKQQINHQDPEGSVKKNRIFRRAWSKYIAIFSILTNLILTVGTLQIFRVVDINNKIINVIIIGFLVITLTSTILLSIKLGQGGSNIKLKGEDENSKFDSSSRDDDRYWKVANTIYYNPDDPSLFIEKRFGVGWTINAGRPLGMAIYIGMIIFTIVIVVIASYARR</sequence>
<reference evidence="4 5" key="1">
    <citation type="submission" date="2021-03" db="EMBL/GenBank/DDBJ databases">
        <title>Genomic Encyclopedia of Type Strains, Phase IV (KMG-IV): sequencing the most valuable type-strain genomes for metagenomic binning, comparative biology and taxonomic classification.</title>
        <authorList>
            <person name="Goeker M."/>
        </authorList>
    </citation>
    <scope>NUCLEOTIDE SEQUENCE [LARGE SCALE GENOMIC DNA]</scope>
    <source>
        <strain evidence="4 5">DSM 28783</strain>
    </source>
</reference>
<keyword evidence="1" id="KW-0812">Transmembrane</keyword>
<evidence type="ECO:0000313" key="5">
    <source>
        <dbReference type="Proteomes" id="UP001519307"/>
    </source>
</evidence>
<dbReference type="PIRSF" id="PIRSF032908">
    <property type="entry name" value="UCP032908"/>
    <property type="match status" value="1"/>
</dbReference>
<dbReference type="PANTHER" id="PTHR37810:SF9">
    <property type="entry name" value="MEMBRANE PROTEIN"/>
    <property type="match status" value="1"/>
</dbReference>
<dbReference type="Pfam" id="PF07853">
    <property type="entry name" value="DUF1648"/>
    <property type="match status" value="1"/>
</dbReference>
<dbReference type="Proteomes" id="UP001519307">
    <property type="component" value="Unassembled WGS sequence"/>
</dbReference>
<feature type="transmembrane region" description="Helical" evidence="1">
    <location>
        <begin position="268"/>
        <end position="289"/>
    </location>
</feature>
<comment type="caution">
    <text evidence="4">The sequence shown here is derived from an EMBL/GenBank/DDBJ whole genome shotgun (WGS) entry which is preliminary data.</text>
</comment>
<evidence type="ECO:0000259" key="2">
    <source>
        <dbReference type="Pfam" id="PF07853"/>
    </source>
</evidence>
<accession>A0ABS4KQ41</accession>
<feature type="transmembrane region" description="Helical" evidence="1">
    <location>
        <begin position="239"/>
        <end position="262"/>
    </location>
</feature>
<dbReference type="PANTHER" id="PTHR37810">
    <property type="entry name" value="IMMUNITY PROTEIN SDPI"/>
    <property type="match status" value="1"/>
</dbReference>
<dbReference type="InterPro" id="IPR012867">
    <property type="entry name" value="DUF1648"/>
</dbReference>
<feature type="transmembrane region" description="Helical" evidence="1">
    <location>
        <begin position="6"/>
        <end position="24"/>
    </location>
</feature>
<proteinExistence type="predicted"/>
<dbReference type="Pfam" id="PF19124">
    <property type="entry name" value="DUF5808"/>
    <property type="match status" value="1"/>
</dbReference>
<evidence type="ECO:0000256" key="1">
    <source>
        <dbReference type="SAM" id="Phobius"/>
    </source>
</evidence>
<evidence type="ECO:0000259" key="3">
    <source>
        <dbReference type="Pfam" id="PF19124"/>
    </source>
</evidence>
<keyword evidence="5" id="KW-1185">Reference proteome</keyword>
<gene>
    <name evidence="4" type="ORF">J2Z42_000822</name>
</gene>
<dbReference type="EMBL" id="JAGGLM010000003">
    <property type="protein sequence ID" value="MBP2032157.1"/>
    <property type="molecule type" value="Genomic_DNA"/>
</dbReference>
<feature type="domain" description="DUF5808" evidence="3">
    <location>
        <begin position="330"/>
        <end position="354"/>
    </location>
</feature>
<feature type="transmembrane region" description="Helical" evidence="1">
    <location>
        <begin position="355"/>
        <end position="375"/>
    </location>
</feature>
<feature type="transmembrane region" description="Helical" evidence="1">
    <location>
        <begin position="187"/>
        <end position="207"/>
    </location>
</feature>
<keyword evidence="1" id="KW-1133">Transmembrane helix</keyword>
<protein>
    <submittedName>
        <fullName evidence="4">Membrane protein</fullName>
    </submittedName>
</protein>
<name>A0ABS4KQ41_9CLOT</name>
<keyword evidence="1" id="KW-0472">Membrane</keyword>
<feature type="transmembrane region" description="Helical" evidence="1">
    <location>
        <begin position="56"/>
        <end position="76"/>
    </location>
</feature>
<dbReference type="RefSeq" id="WP_209701087.1">
    <property type="nucleotide sequence ID" value="NZ_JAGGLM010000003.1"/>
</dbReference>
<organism evidence="4 5">
    <name type="scientific">Clostridium algifaecis</name>
    <dbReference type="NCBI Taxonomy" id="1472040"/>
    <lineage>
        <taxon>Bacteria</taxon>
        <taxon>Bacillati</taxon>
        <taxon>Bacillota</taxon>
        <taxon>Clostridia</taxon>
        <taxon>Eubacteriales</taxon>
        <taxon>Clostridiaceae</taxon>
        <taxon>Clostridium</taxon>
    </lineage>
</organism>
<feature type="transmembrane region" description="Helical" evidence="1">
    <location>
        <begin position="141"/>
        <end position="161"/>
    </location>
</feature>